<comment type="caution">
    <text evidence="2">The sequence shown here is derived from an EMBL/GenBank/DDBJ whole genome shotgun (WGS) entry which is preliminary data.</text>
</comment>
<reference evidence="2 3" key="1">
    <citation type="submission" date="2018-10" db="EMBL/GenBank/DDBJ databases">
        <authorList>
            <person name="Ekblom R."/>
            <person name="Jareborg N."/>
        </authorList>
    </citation>
    <scope>NUCLEOTIDE SEQUENCE [LARGE SCALE GENOMIC DNA]</scope>
    <source>
        <tissue evidence="2">Muscle</tissue>
    </source>
</reference>
<proteinExistence type="predicted"/>
<accession>A0A9X9LYV8</accession>
<feature type="non-terminal residue" evidence="2">
    <location>
        <position position="1"/>
    </location>
</feature>
<dbReference type="EMBL" id="CYRY02030544">
    <property type="protein sequence ID" value="VCX04436.1"/>
    <property type="molecule type" value="Genomic_DNA"/>
</dbReference>
<evidence type="ECO:0000313" key="3">
    <source>
        <dbReference type="Proteomes" id="UP000269945"/>
    </source>
</evidence>
<name>A0A9X9LYV8_GULGU</name>
<sequence>AERAPRGRGALGPGRPGRLRWPLLRCPAVPGPRPGEPARKTTRPGCCRSLPSPPGAPPTQSGDLEPSESGSPGGTLSSGTLELLSKSNKATGFGAGGAELTIRTLEVTRNSAHKGRAPWLTTTASCVEKWRRGAMEEVRGKG</sequence>
<feature type="compositionally biased region" description="Low complexity" evidence="1">
    <location>
        <begin position="61"/>
        <end position="83"/>
    </location>
</feature>
<dbReference type="Proteomes" id="UP000269945">
    <property type="component" value="Unassembled WGS sequence"/>
</dbReference>
<feature type="region of interest" description="Disordered" evidence="1">
    <location>
        <begin position="1"/>
        <end position="83"/>
    </location>
</feature>
<dbReference type="AlphaFoldDB" id="A0A9X9LYV8"/>
<evidence type="ECO:0000256" key="1">
    <source>
        <dbReference type="SAM" id="MobiDB-lite"/>
    </source>
</evidence>
<evidence type="ECO:0000313" key="2">
    <source>
        <dbReference type="EMBL" id="VCX04436.1"/>
    </source>
</evidence>
<organism evidence="2 3">
    <name type="scientific">Gulo gulo</name>
    <name type="common">Wolverine</name>
    <name type="synonym">Gluton</name>
    <dbReference type="NCBI Taxonomy" id="48420"/>
    <lineage>
        <taxon>Eukaryota</taxon>
        <taxon>Metazoa</taxon>
        <taxon>Chordata</taxon>
        <taxon>Craniata</taxon>
        <taxon>Vertebrata</taxon>
        <taxon>Euteleostomi</taxon>
        <taxon>Mammalia</taxon>
        <taxon>Eutheria</taxon>
        <taxon>Laurasiatheria</taxon>
        <taxon>Carnivora</taxon>
        <taxon>Caniformia</taxon>
        <taxon>Musteloidea</taxon>
        <taxon>Mustelidae</taxon>
        <taxon>Guloninae</taxon>
        <taxon>Gulo</taxon>
    </lineage>
</organism>
<gene>
    <name evidence="2" type="ORF">BN2614_LOCUS1</name>
</gene>
<protein>
    <submittedName>
        <fullName evidence="2">Uncharacterized protein</fullName>
    </submittedName>
</protein>
<keyword evidence="3" id="KW-1185">Reference proteome</keyword>